<dbReference type="GO" id="GO:0006260">
    <property type="term" value="P:DNA replication"/>
    <property type="evidence" value="ECO:0007669"/>
    <property type="project" value="TreeGrafter"/>
</dbReference>
<dbReference type="Gene3D" id="1.10.132.10">
    <property type="match status" value="2"/>
</dbReference>
<name>A0A9P8FAX4_AURME</name>
<keyword evidence="5" id="KW-1185">Reference proteome</keyword>
<comment type="caution">
    <text evidence="4">The sequence shown here is derived from an EMBL/GenBank/DDBJ whole genome shotgun (WGS) entry which is preliminary data.</text>
</comment>
<dbReference type="PROSITE" id="PS52038">
    <property type="entry name" value="TOPO_IB_2"/>
    <property type="match status" value="1"/>
</dbReference>
<protein>
    <submittedName>
        <fullName evidence="4">DNA topoisomerase 1</fullName>
    </submittedName>
</protein>
<evidence type="ECO:0000259" key="3">
    <source>
        <dbReference type="SMART" id="SM00435"/>
    </source>
</evidence>
<evidence type="ECO:0000256" key="1">
    <source>
        <dbReference type="PROSITE-ProRule" id="PRU01382"/>
    </source>
</evidence>
<dbReference type="Pfam" id="PF14370">
    <property type="entry name" value="Topo_C_assoc"/>
    <property type="match status" value="1"/>
</dbReference>
<reference evidence="4" key="2">
    <citation type="submission" date="2021-08" db="EMBL/GenBank/DDBJ databases">
        <authorList>
            <person name="Gostincar C."/>
            <person name="Sun X."/>
            <person name="Song Z."/>
            <person name="Gunde-Cimerman N."/>
        </authorList>
    </citation>
    <scope>NUCLEOTIDE SEQUENCE</scope>
    <source>
        <strain evidence="4">EXF-9298</strain>
    </source>
</reference>
<feature type="non-terminal residue" evidence="4">
    <location>
        <position position="238"/>
    </location>
</feature>
<dbReference type="GO" id="GO:0003917">
    <property type="term" value="F:DNA topoisomerase type I (single strand cut, ATP-independent) activity"/>
    <property type="evidence" value="ECO:0007669"/>
    <property type="project" value="UniProtKB-UniRule"/>
</dbReference>
<comment type="similarity">
    <text evidence="1">Belongs to the type IB topoisomerase family.</text>
</comment>
<keyword evidence="2" id="KW-0175">Coiled coil</keyword>
<dbReference type="GO" id="GO:0005694">
    <property type="term" value="C:chromosome"/>
    <property type="evidence" value="ECO:0007669"/>
    <property type="project" value="InterPro"/>
</dbReference>
<accession>A0A9P8FAX4</accession>
<feature type="non-terminal residue" evidence="4">
    <location>
        <position position="1"/>
    </location>
</feature>
<gene>
    <name evidence="4" type="ORF">KCU98_g16241</name>
</gene>
<reference evidence="4" key="1">
    <citation type="journal article" date="2021" name="J Fungi (Basel)">
        <title>Virulence traits and population genomics of the black yeast Aureobasidium melanogenum.</title>
        <authorList>
            <person name="Cernosa A."/>
            <person name="Sun X."/>
            <person name="Gostincar C."/>
            <person name="Fang C."/>
            <person name="Gunde-Cimerman N."/>
            <person name="Song Z."/>
        </authorList>
    </citation>
    <scope>NUCLEOTIDE SEQUENCE</scope>
    <source>
        <strain evidence="4">EXF-9298</strain>
    </source>
</reference>
<dbReference type="InterPro" id="IPR025834">
    <property type="entry name" value="TopoI_C_dom"/>
</dbReference>
<dbReference type="InterPro" id="IPR051062">
    <property type="entry name" value="Topoisomerase_IB"/>
</dbReference>
<dbReference type="InterPro" id="IPR013499">
    <property type="entry name" value="TopoI_euk"/>
</dbReference>
<dbReference type="GO" id="GO:0006265">
    <property type="term" value="P:DNA topological change"/>
    <property type="evidence" value="ECO:0007669"/>
    <property type="project" value="UniProtKB-UniRule"/>
</dbReference>
<dbReference type="InterPro" id="IPR013500">
    <property type="entry name" value="TopoI_cat_euk"/>
</dbReference>
<dbReference type="FunFam" id="1.10.132.10:FF:000003">
    <property type="entry name" value="DNA topoisomerase I"/>
    <property type="match status" value="1"/>
</dbReference>
<dbReference type="AlphaFoldDB" id="A0A9P8FAX4"/>
<dbReference type="Pfam" id="PF01028">
    <property type="entry name" value="Topoisom_I"/>
    <property type="match status" value="1"/>
</dbReference>
<dbReference type="PANTHER" id="PTHR10290">
    <property type="entry name" value="DNA TOPOISOMERASE I"/>
    <property type="match status" value="1"/>
</dbReference>
<evidence type="ECO:0000313" key="5">
    <source>
        <dbReference type="Proteomes" id="UP000729357"/>
    </source>
</evidence>
<comment type="catalytic activity">
    <reaction evidence="1">
        <text>ATP-independent breakage of single-stranded DNA, followed by passage and rejoining.</text>
        <dbReference type="EC" id="5.6.2.1"/>
    </reaction>
</comment>
<dbReference type="PANTHER" id="PTHR10290:SF3">
    <property type="entry name" value="DNA TOPOISOMERASE 1"/>
    <property type="match status" value="1"/>
</dbReference>
<evidence type="ECO:0000256" key="2">
    <source>
        <dbReference type="SAM" id="Coils"/>
    </source>
</evidence>
<dbReference type="SMART" id="SM00435">
    <property type="entry name" value="TOPEUc"/>
    <property type="match status" value="1"/>
</dbReference>
<keyword evidence="1" id="KW-0413">Isomerase</keyword>
<dbReference type="GO" id="GO:0005730">
    <property type="term" value="C:nucleolus"/>
    <property type="evidence" value="ECO:0007669"/>
    <property type="project" value="TreeGrafter"/>
</dbReference>
<proteinExistence type="inferred from homology"/>
<feature type="coiled-coil region" evidence="2">
    <location>
        <begin position="125"/>
        <end position="184"/>
    </location>
</feature>
<sequence>KATGTHAEKVKAYNDANRRVAILCNHKRTVAAGHAAQMEKVQDKIDAVKYQQYRVKQMMLALDPKLKKKKGAEWFALPEGLDEEWQKKHHEDLVEQERQKITKKFEKENEKLKAEGEKEMKPKELDERLEAATELEKKLKNELKTKKVEPEGKGPSVEKYEGQIEKLSVRISNMELQAEDRESNKEVALGTSKINYIDPRLTVVFSKKFDVPIEKFFSKTLREKFAWAIASVDEDWEF</sequence>
<evidence type="ECO:0000313" key="4">
    <source>
        <dbReference type="EMBL" id="KAG9967652.1"/>
    </source>
</evidence>
<dbReference type="InterPro" id="IPR011010">
    <property type="entry name" value="DNA_brk_join_enz"/>
</dbReference>
<feature type="domain" description="DNA topoisomerase I eukaryotic-type" evidence="3">
    <location>
        <begin position="1"/>
        <end position="210"/>
    </location>
</feature>
<dbReference type="Proteomes" id="UP000729357">
    <property type="component" value="Unassembled WGS sequence"/>
</dbReference>
<dbReference type="EMBL" id="JAHFXS010003649">
    <property type="protein sequence ID" value="KAG9967652.1"/>
    <property type="molecule type" value="Genomic_DNA"/>
</dbReference>
<keyword evidence="1" id="KW-0238">DNA-binding</keyword>
<feature type="active site" description="O-(3'-phospho-DNA)-tyrosine intermediate" evidence="1">
    <location>
        <position position="196"/>
    </location>
</feature>
<dbReference type="InterPro" id="IPR014727">
    <property type="entry name" value="TopoI_cat_a/b-sub_euk"/>
</dbReference>
<dbReference type="SUPFAM" id="SSF56349">
    <property type="entry name" value="DNA breaking-rejoining enzymes"/>
    <property type="match status" value="1"/>
</dbReference>
<dbReference type="GO" id="GO:0007059">
    <property type="term" value="P:chromosome segregation"/>
    <property type="evidence" value="ECO:0007669"/>
    <property type="project" value="TreeGrafter"/>
</dbReference>
<keyword evidence="1" id="KW-0799">Topoisomerase</keyword>
<organism evidence="4 5">
    <name type="scientific">Aureobasidium melanogenum</name>
    <name type="common">Aureobasidium pullulans var. melanogenum</name>
    <dbReference type="NCBI Taxonomy" id="46634"/>
    <lineage>
        <taxon>Eukaryota</taxon>
        <taxon>Fungi</taxon>
        <taxon>Dikarya</taxon>
        <taxon>Ascomycota</taxon>
        <taxon>Pezizomycotina</taxon>
        <taxon>Dothideomycetes</taxon>
        <taxon>Dothideomycetidae</taxon>
        <taxon>Dothideales</taxon>
        <taxon>Saccotheciaceae</taxon>
        <taxon>Aureobasidium</taxon>
    </lineage>
</organism>
<dbReference type="GO" id="GO:0003677">
    <property type="term" value="F:DNA binding"/>
    <property type="evidence" value="ECO:0007669"/>
    <property type="project" value="UniProtKB-UniRule"/>
</dbReference>